<organism evidence="1 2">
    <name type="scientific">Legionella pneumophila</name>
    <dbReference type="NCBI Taxonomy" id="446"/>
    <lineage>
        <taxon>Bacteria</taxon>
        <taxon>Pseudomonadati</taxon>
        <taxon>Pseudomonadota</taxon>
        <taxon>Gammaproteobacteria</taxon>
        <taxon>Legionellales</taxon>
        <taxon>Legionellaceae</taxon>
        <taxon>Legionella</taxon>
    </lineage>
</organism>
<gene>
    <name evidence="1" type="ORF">O6C86_02165</name>
</gene>
<reference evidence="1" key="1">
    <citation type="submission" date="2022-12" db="EMBL/GenBank/DDBJ databases">
        <title>Comparative genomics of Legionella pneumophila isolates from the West Bank and Germany support molecular epidemiology of Legionnaires disease.</title>
        <authorList>
            <person name="Zayed A.R."/>
            <person name="Bitar D.M."/>
            <person name="Steinert M."/>
            <person name="Lueck C."/>
            <person name="Brettar I."/>
            <person name="Hoefle M.G."/>
            <person name="Bunk B."/>
        </authorList>
    </citation>
    <scope>NUCLEOTIDE SEQUENCE</scope>
    <source>
        <strain evidence="1">H23</strain>
    </source>
</reference>
<evidence type="ECO:0000313" key="2">
    <source>
        <dbReference type="Proteomes" id="UP001071279"/>
    </source>
</evidence>
<dbReference type="Proteomes" id="UP001071279">
    <property type="component" value="Unassembled WGS sequence"/>
</dbReference>
<name>A0AAP3MBZ5_LEGPN</name>
<proteinExistence type="predicted"/>
<dbReference type="AlphaFoldDB" id="A0AAP3MBZ5"/>
<sequence length="721" mass="82458">MPVRFGTGGVCNGLSTVHAQYVLQGREREFFKLLRYVAGDKGILDADDSVKEKVNDFVWKVVASHMTSGHDKELNQLNSFKTLSVNNKPLKSVFDLPLVTSDENWGTILKDLKLKEDEVMLVRSINHTISITRKGNQYHVYDPNYEKEAEPFSSEQEVIKELHERVFHYNKGNMDNKGNMGLILSIITPEDKEPRQDLPKPVDIYGKYLDKENVDSSATITVEHPLGKWDLTTKTIDLACECGDENLIKKLIELHQFDVKNRPINQAYKAVQYNNVRTAELLVNDMIRILPKQDQVEQDELSDIPTEELPEEFLKQFEEIPDAPEGYEIKEAEVQNPKVVMSPSEKKIKDLLYPLILKAASYGRKEVFDTLWDIRNGYDLHLMSELPQNTEQYKNSYLFIKKGDTRELYYIKPDGKDEKVEINDFNLFEEKINAIKNENEIKLRVGEKQIQEIITSCGGSALLNKNADDFDKEDLKDFILSAAKGGNSVLLQELIDKYYESNKTLYDKDIQGKVYSIIHDLILNGSPDSAVCIEVLLNTLSKEGKSIDDRQRAAYISRAFEGNKPHMIERFIKGISDEKRLEFLISAIKKDQPHMVELFIKDLPKELLNTISLSLPAIEKMNVATLKILEKNGMKFSEMEKAIIAKKSHQPVGFLLSIGVALVKFTDFCKEVLFKNESVTYDKNKFQAFKSQLNSIKTQNSLANNEPVEAQQNDHVAVYRP</sequence>
<evidence type="ECO:0000313" key="1">
    <source>
        <dbReference type="EMBL" id="MCZ4718022.1"/>
    </source>
</evidence>
<dbReference type="EMBL" id="JAPXIC010000008">
    <property type="protein sequence ID" value="MCZ4718022.1"/>
    <property type="molecule type" value="Genomic_DNA"/>
</dbReference>
<protein>
    <recommendedName>
        <fullName evidence="3">Ankyrin repeat-containing protein</fullName>
    </recommendedName>
</protein>
<comment type="caution">
    <text evidence="1">The sequence shown here is derived from an EMBL/GenBank/DDBJ whole genome shotgun (WGS) entry which is preliminary data.</text>
</comment>
<evidence type="ECO:0008006" key="3">
    <source>
        <dbReference type="Google" id="ProtNLM"/>
    </source>
</evidence>
<accession>A0AAP3MBZ5</accession>
<dbReference type="SUPFAM" id="SSF140860">
    <property type="entry name" value="Pseudo ankyrin repeat-like"/>
    <property type="match status" value="1"/>
</dbReference>